<reference evidence="2 3" key="1">
    <citation type="submission" date="2015-08" db="EMBL/GenBank/DDBJ databases">
        <title>Next Generation Sequencing and Analysis of the Genome of Puccinia sorghi L Schw, the Causal Agent of Maize Common Rust.</title>
        <authorList>
            <person name="Rochi L."/>
            <person name="Burguener G."/>
            <person name="Darino M."/>
            <person name="Turjanski A."/>
            <person name="Kreff E."/>
            <person name="Dieguez M.J."/>
            <person name="Sacco F."/>
        </authorList>
    </citation>
    <scope>NUCLEOTIDE SEQUENCE [LARGE SCALE GENOMIC DNA]</scope>
    <source>
        <strain evidence="2 3">RO10H11247</strain>
    </source>
</reference>
<dbReference type="OrthoDB" id="2500181at2759"/>
<dbReference type="AlphaFoldDB" id="A0A0L6UXQ7"/>
<evidence type="ECO:0000313" key="2">
    <source>
        <dbReference type="EMBL" id="KNZ52650.1"/>
    </source>
</evidence>
<evidence type="ECO:0000313" key="3">
    <source>
        <dbReference type="Proteomes" id="UP000037035"/>
    </source>
</evidence>
<organism evidence="2 3">
    <name type="scientific">Puccinia sorghi</name>
    <dbReference type="NCBI Taxonomy" id="27349"/>
    <lineage>
        <taxon>Eukaryota</taxon>
        <taxon>Fungi</taxon>
        <taxon>Dikarya</taxon>
        <taxon>Basidiomycota</taxon>
        <taxon>Pucciniomycotina</taxon>
        <taxon>Pucciniomycetes</taxon>
        <taxon>Pucciniales</taxon>
        <taxon>Pucciniaceae</taxon>
        <taxon>Puccinia</taxon>
    </lineage>
</organism>
<accession>A0A0L6UXQ7</accession>
<feature type="compositionally biased region" description="Polar residues" evidence="1">
    <location>
        <begin position="1"/>
        <end position="11"/>
    </location>
</feature>
<sequence>MPTRNINNSTAAWPPQNRGYNPRTTVQTGIHSWTWLVQLFNSLCPLTFPSIMKILFLACLSRSKPANLKVDCKNFHGCSVKLTPSDQQICGWLLCGLEKSCKTFHNHLVFSNKISLDDAIAWAFSISICHRISKGSTTLLHLWQKRYLQTLWKGCCSICGPTG</sequence>
<keyword evidence="3" id="KW-1185">Reference proteome</keyword>
<proteinExistence type="predicted"/>
<comment type="caution">
    <text evidence="2">The sequence shown here is derived from an EMBL/GenBank/DDBJ whole genome shotgun (WGS) entry which is preliminary data.</text>
</comment>
<gene>
    <name evidence="2" type="ORF">VP01_3490g1</name>
</gene>
<name>A0A0L6UXQ7_9BASI</name>
<protein>
    <submittedName>
        <fullName evidence="2">Uncharacterized protein</fullName>
    </submittedName>
</protein>
<dbReference type="EMBL" id="LAVV01008491">
    <property type="protein sequence ID" value="KNZ52650.1"/>
    <property type="molecule type" value="Genomic_DNA"/>
</dbReference>
<dbReference type="Proteomes" id="UP000037035">
    <property type="component" value="Unassembled WGS sequence"/>
</dbReference>
<dbReference type="VEuPathDB" id="FungiDB:VP01_3490g1"/>
<feature type="region of interest" description="Disordered" evidence="1">
    <location>
        <begin position="1"/>
        <end position="20"/>
    </location>
</feature>
<evidence type="ECO:0000256" key="1">
    <source>
        <dbReference type="SAM" id="MobiDB-lite"/>
    </source>
</evidence>